<evidence type="ECO:0000256" key="9">
    <source>
        <dbReference type="SAM" id="MobiDB-lite"/>
    </source>
</evidence>
<gene>
    <name evidence="11" type="ORF">CANINC_003750</name>
</gene>
<comment type="catalytic activity">
    <reaction evidence="8">
        <text>L-seryl-[protein] + ATP = O-phospho-L-seryl-[protein] + ADP + H(+)</text>
        <dbReference type="Rhea" id="RHEA:17989"/>
        <dbReference type="Rhea" id="RHEA-COMP:9863"/>
        <dbReference type="Rhea" id="RHEA-COMP:11604"/>
        <dbReference type="ChEBI" id="CHEBI:15378"/>
        <dbReference type="ChEBI" id="CHEBI:29999"/>
        <dbReference type="ChEBI" id="CHEBI:30616"/>
        <dbReference type="ChEBI" id="CHEBI:83421"/>
        <dbReference type="ChEBI" id="CHEBI:456216"/>
        <dbReference type="EC" id="2.7.11.1"/>
    </reaction>
</comment>
<keyword evidence="6" id="KW-0067">ATP-binding</keyword>
<comment type="caution">
    <text evidence="11">The sequence shown here is derived from an EMBL/GenBank/DDBJ whole genome shotgun (WGS) entry which is preliminary data.</text>
</comment>
<dbReference type="GO" id="GO:0005524">
    <property type="term" value="F:ATP binding"/>
    <property type="evidence" value="ECO:0007669"/>
    <property type="project" value="UniProtKB-KW"/>
</dbReference>
<dbReference type="PROSITE" id="PS00108">
    <property type="entry name" value="PROTEIN_KINASE_ST"/>
    <property type="match status" value="1"/>
</dbReference>
<dbReference type="SMART" id="SM00220">
    <property type="entry name" value="S_TKc"/>
    <property type="match status" value="1"/>
</dbReference>
<dbReference type="SUPFAM" id="SSF56112">
    <property type="entry name" value="Protein kinase-like (PK-like)"/>
    <property type="match status" value="1"/>
</dbReference>
<accession>A0A4T0WXP4</accession>
<feature type="region of interest" description="Disordered" evidence="9">
    <location>
        <begin position="1"/>
        <end position="24"/>
    </location>
</feature>
<sequence>MNSQQKSEFQDLNNKKLNQNEPITSITNDQSRCFELMKRPISIMSDSFDMITSPLLQDDQTITHTDDNHISFDEIQNLPTPIIATNRGGRPYFKVAGSISPTIRISSNAGPFTVSKVRNKNKHILTESNVEVQNKNSESYEVENNCIDVPKQRVNSSITSMLLMQNIRPIDRVVSLPLSSPNLKEYNNLNAPLTQIDNQEHTGATEAVIPLQLITYSIDELHRPQKWLVANKIGSGSFSNVYLEKNGTVALKVTDLVLSEDRIDVGELRLRIQNSFSREVEVLKTLSHPNIIYLIGTDCTQNENTDEIERMVMALEYCRGGDLFDFVLNKRDEMSLSLMQCIFSNIVSAVYYLHGKNICHRDIKPENILLKFTQWELLKDGVELHSKNIPLVVLSDFGLSKKIDPRNPMLSTRCGSEDYVSPELLLGMPYDGKQNDCWSLGVVLYVLLESRLPFDPLPTEINKLNSRKANPSHRIVMIMWSWYKVRDDPTGIFAEPKSIVKMLLCKRDKRATILDIANTEWIKNIH</sequence>
<dbReference type="Pfam" id="PF00069">
    <property type="entry name" value="Pkinase"/>
    <property type="match status" value="1"/>
</dbReference>
<keyword evidence="4" id="KW-0547">Nucleotide-binding</keyword>
<dbReference type="EC" id="2.7.11.1" evidence="1"/>
<evidence type="ECO:0000256" key="6">
    <source>
        <dbReference type="ARBA" id="ARBA00022840"/>
    </source>
</evidence>
<dbReference type="AlphaFoldDB" id="A0A4T0WXP4"/>
<dbReference type="PANTHER" id="PTHR24343">
    <property type="entry name" value="SERINE/THREONINE KINASE"/>
    <property type="match status" value="1"/>
</dbReference>
<dbReference type="GO" id="GO:0005938">
    <property type="term" value="C:cell cortex"/>
    <property type="evidence" value="ECO:0007669"/>
    <property type="project" value="TreeGrafter"/>
</dbReference>
<keyword evidence="2" id="KW-0723">Serine/threonine-protein kinase</keyword>
<dbReference type="PROSITE" id="PS50011">
    <property type="entry name" value="PROTEIN_KINASE_DOM"/>
    <property type="match status" value="1"/>
</dbReference>
<feature type="domain" description="Protein kinase" evidence="10">
    <location>
        <begin position="227"/>
        <end position="522"/>
    </location>
</feature>
<dbReference type="InterPro" id="IPR000719">
    <property type="entry name" value="Prot_kinase_dom"/>
</dbReference>
<dbReference type="InterPro" id="IPR008271">
    <property type="entry name" value="Ser/Thr_kinase_AS"/>
</dbReference>
<evidence type="ECO:0000256" key="8">
    <source>
        <dbReference type="ARBA" id="ARBA00048679"/>
    </source>
</evidence>
<keyword evidence="3" id="KW-0808">Transferase</keyword>
<keyword evidence="12" id="KW-1185">Reference proteome</keyword>
<keyword evidence="5" id="KW-0418">Kinase</keyword>
<dbReference type="Gene3D" id="1.10.510.10">
    <property type="entry name" value="Transferase(Phosphotransferase) domain 1"/>
    <property type="match status" value="1"/>
</dbReference>
<evidence type="ECO:0000313" key="12">
    <source>
        <dbReference type="Proteomes" id="UP000307173"/>
    </source>
</evidence>
<dbReference type="OrthoDB" id="410920at2759"/>
<evidence type="ECO:0000256" key="3">
    <source>
        <dbReference type="ARBA" id="ARBA00022679"/>
    </source>
</evidence>
<dbReference type="GO" id="GO:0004674">
    <property type="term" value="F:protein serine/threonine kinase activity"/>
    <property type="evidence" value="ECO:0007669"/>
    <property type="project" value="UniProtKB-KW"/>
</dbReference>
<name>A0A4T0WXP4_9ASCO</name>
<organism evidence="11 12">
    <name type="scientific">Pichia inconspicua</name>
    <dbReference type="NCBI Taxonomy" id="52247"/>
    <lineage>
        <taxon>Eukaryota</taxon>
        <taxon>Fungi</taxon>
        <taxon>Dikarya</taxon>
        <taxon>Ascomycota</taxon>
        <taxon>Saccharomycotina</taxon>
        <taxon>Pichiomycetes</taxon>
        <taxon>Pichiales</taxon>
        <taxon>Pichiaceae</taxon>
        <taxon>Pichia</taxon>
    </lineage>
</organism>
<dbReference type="PANTHER" id="PTHR24343:SF324">
    <property type="entry name" value="SERINE_THREONINE-PROTEIN KINASE PRR1"/>
    <property type="match status" value="1"/>
</dbReference>
<protein>
    <recommendedName>
        <fullName evidence="1">non-specific serine/threonine protein kinase</fullName>
        <ecNumber evidence="1">2.7.11.1</ecNumber>
    </recommendedName>
</protein>
<dbReference type="STRING" id="52247.A0A4T0WXP4"/>
<evidence type="ECO:0000313" key="11">
    <source>
        <dbReference type="EMBL" id="TID19180.1"/>
    </source>
</evidence>
<dbReference type="InterPro" id="IPR011009">
    <property type="entry name" value="Kinase-like_dom_sf"/>
</dbReference>
<evidence type="ECO:0000256" key="5">
    <source>
        <dbReference type="ARBA" id="ARBA00022777"/>
    </source>
</evidence>
<evidence type="ECO:0000256" key="1">
    <source>
        <dbReference type="ARBA" id="ARBA00012513"/>
    </source>
</evidence>
<evidence type="ECO:0000259" key="10">
    <source>
        <dbReference type="PROSITE" id="PS50011"/>
    </source>
</evidence>
<evidence type="ECO:0000256" key="4">
    <source>
        <dbReference type="ARBA" id="ARBA00022741"/>
    </source>
</evidence>
<dbReference type="Proteomes" id="UP000307173">
    <property type="component" value="Unassembled WGS sequence"/>
</dbReference>
<evidence type="ECO:0000256" key="2">
    <source>
        <dbReference type="ARBA" id="ARBA00022527"/>
    </source>
</evidence>
<comment type="catalytic activity">
    <reaction evidence="7">
        <text>L-threonyl-[protein] + ATP = O-phospho-L-threonyl-[protein] + ADP + H(+)</text>
        <dbReference type="Rhea" id="RHEA:46608"/>
        <dbReference type="Rhea" id="RHEA-COMP:11060"/>
        <dbReference type="Rhea" id="RHEA-COMP:11605"/>
        <dbReference type="ChEBI" id="CHEBI:15378"/>
        <dbReference type="ChEBI" id="CHEBI:30013"/>
        <dbReference type="ChEBI" id="CHEBI:30616"/>
        <dbReference type="ChEBI" id="CHEBI:61977"/>
        <dbReference type="ChEBI" id="CHEBI:456216"/>
        <dbReference type="EC" id="2.7.11.1"/>
    </reaction>
</comment>
<dbReference type="EMBL" id="SELW01000599">
    <property type="protein sequence ID" value="TID19180.1"/>
    <property type="molecule type" value="Genomic_DNA"/>
</dbReference>
<evidence type="ECO:0000256" key="7">
    <source>
        <dbReference type="ARBA" id="ARBA00047899"/>
    </source>
</evidence>
<reference evidence="11 12" key="1">
    <citation type="journal article" date="2019" name="Front. Genet.">
        <title>Whole-Genome Sequencing of the Opportunistic Yeast Pathogen Candida inconspicua Uncovers Its Hybrid Origin.</title>
        <authorList>
            <person name="Mixao V."/>
            <person name="Hansen A.P."/>
            <person name="Saus E."/>
            <person name="Boekhout T."/>
            <person name="Lass-Florl C."/>
            <person name="Gabaldon T."/>
        </authorList>
    </citation>
    <scope>NUCLEOTIDE SEQUENCE [LARGE SCALE GENOMIC DNA]</scope>
    <source>
        <strain evidence="11 12">CBS 180</strain>
    </source>
</reference>
<proteinExistence type="predicted"/>